<dbReference type="CDD" id="cd00805">
    <property type="entry name" value="TyrRS_core"/>
    <property type="match status" value="1"/>
</dbReference>
<dbReference type="InterPro" id="IPR002305">
    <property type="entry name" value="aa-tRNA-synth_Ic"/>
</dbReference>
<dbReference type="SUPFAM" id="SSF55174">
    <property type="entry name" value="Alpha-L RNA-binding motif"/>
    <property type="match status" value="1"/>
</dbReference>
<organism evidence="14 15">
    <name type="scientific">Rarobacter incanus</name>
    <dbReference type="NCBI Taxonomy" id="153494"/>
    <lineage>
        <taxon>Bacteria</taxon>
        <taxon>Bacillati</taxon>
        <taxon>Actinomycetota</taxon>
        <taxon>Actinomycetes</taxon>
        <taxon>Micrococcales</taxon>
        <taxon>Rarobacteraceae</taxon>
        <taxon>Rarobacter</taxon>
    </lineage>
</organism>
<comment type="caution">
    <text evidence="14">The sequence shown here is derived from an EMBL/GenBank/DDBJ whole genome shotgun (WGS) entry which is preliminary data.</text>
</comment>
<dbReference type="EMBL" id="VFNV01000001">
    <property type="protein sequence ID" value="TQK75536.1"/>
    <property type="molecule type" value="Genomic_DNA"/>
</dbReference>
<dbReference type="HAMAP" id="MF_02006">
    <property type="entry name" value="Tyr_tRNA_synth_type1"/>
    <property type="match status" value="1"/>
</dbReference>
<evidence type="ECO:0000256" key="9">
    <source>
        <dbReference type="ARBA" id="ARBA00048248"/>
    </source>
</evidence>
<feature type="binding site" evidence="11">
    <location>
        <position position="194"/>
    </location>
    <ligand>
        <name>L-tyrosine</name>
        <dbReference type="ChEBI" id="CHEBI:58315"/>
    </ligand>
</feature>
<dbReference type="InterPro" id="IPR002307">
    <property type="entry name" value="Tyr-tRNA-ligase"/>
</dbReference>
<keyword evidence="5 11" id="KW-0067">ATP-binding</keyword>
<protein>
    <recommendedName>
        <fullName evidence="11">Tyrosine--tRNA ligase</fullName>
        <ecNumber evidence="11">6.1.1.1</ecNumber>
    </recommendedName>
    <alternativeName>
        <fullName evidence="11">Tyrosyl-tRNA synthetase</fullName>
        <shortName evidence="11">TyrRS</shortName>
    </alternativeName>
</protein>
<dbReference type="SUPFAM" id="SSF52374">
    <property type="entry name" value="Nucleotidylyl transferase"/>
    <property type="match status" value="1"/>
</dbReference>
<evidence type="ECO:0000256" key="2">
    <source>
        <dbReference type="ARBA" id="ARBA00022490"/>
    </source>
</evidence>
<evidence type="ECO:0000256" key="3">
    <source>
        <dbReference type="ARBA" id="ARBA00022598"/>
    </source>
</evidence>
<dbReference type="FunFam" id="3.40.50.620:FF:000008">
    <property type="entry name" value="Tyrosine--tRNA ligase"/>
    <property type="match status" value="1"/>
</dbReference>
<dbReference type="InterPro" id="IPR024088">
    <property type="entry name" value="Tyr-tRNA-ligase_bac-type"/>
</dbReference>
<evidence type="ECO:0000313" key="14">
    <source>
        <dbReference type="EMBL" id="TQK75536.1"/>
    </source>
</evidence>
<dbReference type="AlphaFoldDB" id="A0A542SLN2"/>
<keyword evidence="15" id="KW-1185">Reference proteome</keyword>
<reference evidence="14 15" key="1">
    <citation type="submission" date="2019-06" db="EMBL/GenBank/DDBJ databases">
        <title>Sequencing the genomes of 1000 actinobacteria strains.</title>
        <authorList>
            <person name="Klenk H.-P."/>
        </authorList>
    </citation>
    <scope>NUCLEOTIDE SEQUENCE [LARGE SCALE GENOMIC DNA]</scope>
    <source>
        <strain evidence="14 15">DSM 10596</strain>
    </source>
</reference>
<dbReference type="Proteomes" id="UP000316181">
    <property type="component" value="Unassembled WGS sequence"/>
</dbReference>
<evidence type="ECO:0000313" key="15">
    <source>
        <dbReference type="Proteomes" id="UP000316181"/>
    </source>
</evidence>
<keyword evidence="7 11" id="KW-0648">Protein biosynthesis</keyword>
<keyword evidence="3 11" id="KW-0436">Ligase</keyword>
<comment type="function">
    <text evidence="11">Catalyzes the attachment of tyrosine to tRNA(Tyr) in a two-step reaction: tyrosine is first activated by ATP to form Tyr-AMP and then transferred to the acceptor end of tRNA(Tyr).</text>
</comment>
<name>A0A542SLN2_9MICO</name>
<comment type="catalytic activity">
    <reaction evidence="9 11">
        <text>tRNA(Tyr) + L-tyrosine + ATP = L-tyrosyl-tRNA(Tyr) + AMP + diphosphate + H(+)</text>
        <dbReference type="Rhea" id="RHEA:10220"/>
        <dbReference type="Rhea" id="RHEA-COMP:9706"/>
        <dbReference type="Rhea" id="RHEA-COMP:9707"/>
        <dbReference type="ChEBI" id="CHEBI:15378"/>
        <dbReference type="ChEBI" id="CHEBI:30616"/>
        <dbReference type="ChEBI" id="CHEBI:33019"/>
        <dbReference type="ChEBI" id="CHEBI:58315"/>
        <dbReference type="ChEBI" id="CHEBI:78442"/>
        <dbReference type="ChEBI" id="CHEBI:78536"/>
        <dbReference type="ChEBI" id="CHEBI:456215"/>
        <dbReference type="EC" id="6.1.1.1"/>
    </reaction>
</comment>
<dbReference type="PROSITE" id="PS50889">
    <property type="entry name" value="S4"/>
    <property type="match status" value="1"/>
</dbReference>
<accession>A0A542SLN2</accession>
<dbReference type="GO" id="GO:0006437">
    <property type="term" value="P:tyrosyl-tRNA aminoacylation"/>
    <property type="evidence" value="ECO:0007669"/>
    <property type="project" value="UniProtKB-UniRule"/>
</dbReference>
<evidence type="ECO:0000256" key="11">
    <source>
        <dbReference type="HAMAP-Rule" id="MF_02006"/>
    </source>
</evidence>
<dbReference type="Pfam" id="PF00579">
    <property type="entry name" value="tRNA-synt_1b"/>
    <property type="match status" value="1"/>
</dbReference>
<dbReference type="PANTHER" id="PTHR11766:SF0">
    <property type="entry name" value="TYROSINE--TRNA LIGASE, MITOCHONDRIAL"/>
    <property type="match status" value="1"/>
</dbReference>
<evidence type="ECO:0000256" key="12">
    <source>
        <dbReference type="PROSITE-ProRule" id="PRU00182"/>
    </source>
</evidence>
<keyword evidence="2 11" id="KW-0963">Cytoplasm</keyword>
<dbReference type="EC" id="6.1.1.1" evidence="11"/>
<dbReference type="InterPro" id="IPR024107">
    <property type="entry name" value="Tyr-tRNA-ligase_bac_1"/>
</dbReference>
<evidence type="ECO:0000256" key="6">
    <source>
        <dbReference type="ARBA" id="ARBA00022884"/>
    </source>
</evidence>
<keyword evidence="8 11" id="KW-0030">Aminoacyl-tRNA synthetase</keyword>
<dbReference type="GO" id="GO:0042803">
    <property type="term" value="F:protein homodimerization activity"/>
    <property type="evidence" value="ECO:0007669"/>
    <property type="project" value="UniProtKB-ARBA"/>
</dbReference>
<evidence type="ECO:0000256" key="10">
    <source>
        <dbReference type="ARBA" id="ARBA00060965"/>
    </source>
</evidence>
<sequence>MGERLGAPPTVRPAKRYDEGEWVVSGDIVDELEWRGLVAQATDMDALRERLAAGPITVYAGFDPTAPSLHHGHLVQLVLLRHLQRAGHHVIALVGGATGLIGDPRPTTERALNTRETVKEWTERLGRQISSFLDFGGENPARMANNLDWTADLTAIDFLRDIGKHYRLGTMLAKDIVARRLASDEGISFTEFSYQILQGMDFLELNRRYGCELQTGGSDQWGNLLSGVELVRKADQKRVFAMTTPLITKSDGTKFGKTSGGAVWLDPSMMSPYAFYQFWFNTADQDVIGWLKTFTFRSRDEIAELEKAMVDSPFARAAQRALAHDVTALVHGEEATNQAILAAQALFGRGDIAELDESTLLAAVAELPHASVRVPTPLVDALVAVGIVKGKNEARRALSEGGIYINNVKVEGGPDAVLDSAQFLHGKVALVRRGKKSLAALHRDDSPAT</sequence>
<comment type="subcellular location">
    <subcellularLocation>
        <location evidence="1 11">Cytoplasm</location>
    </subcellularLocation>
</comment>
<feature type="binding site" evidence="11">
    <location>
        <position position="198"/>
    </location>
    <ligand>
        <name>L-tyrosine</name>
        <dbReference type="ChEBI" id="CHEBI:58315"/>
    </ligand>
</feature>
<keyword evidence="4 11" id="KW-0547">Nucleotide-binding</keyword>
<dbReference type="PRINTS" id="PR01040">
    <property type="entry name" value="TRNASYNTHTYR"/>
</dbReference>
<comment type="caution">
    <text evidence="11">Lacks conserved residue(s) required for the propagation of feature annotation.</text>
</comment>
<feature type="short sequence motif" description="'KMSKS' region" evidence="11">
    <location>
        <begin position="254"/>
        <end position="258"/>
    </location>
</feature>
<dbReference type="InterPro" id="IPR014729">
    <property type="entry name" value="Rossmann-like_a/b/a_fold"/>
</dbReference>
<dbReference type="GO" id="GO:0003723">
    <property type="term" value="F:RNA binding"/>
    <property type="evidence" value="ECO:0007669"/>
    <property type="project" value="UniProtKB-KW"/>
</dbReference>
<evidence type="ECO:0000259" key="13">
    <source>
        <dbReference type="Pfam" id="PF22421"/>
    </source>
</evidence>
<dbReference type="NCBIfam" id="TIGR00234">
    <property type="entry name" value="tyrS"/>
    <property type="match status" value="1"/>
</dbReference>
<evidence type="ECO:0000256" key="7">
    <source>
        <dbReference type="ARBA" id="ARBA00022917"/>
    </source>
</evidence>
<dbReference type="Gene3D" id="3.40.50.620">
    <property type="entry name" value="HUPs"/>
    <property type="match status" value="1"/>
</dbReference>
<evidence type="ECO:0000256" key="8">
    <source>
        <dbReference type="ARBA" id="ARBA00023146"/>
    </source>
</evidence>
<dbReference type="InterPro" id="IPR036986">
    <property type="entry name" value="S4_RNA-bd_sf"/>
</dbReference>
<comment type="subunit">
    <text evidence="11">Homodimer.</text>
</comment>
<gene>
    <name evidence="11" type="primary">tyrS</name>
    <name evidence="14" type="ORF">FB389_0163</name>
</gene>
<proteinExistence type="inferred from homology"/>
<dbReference type="Pfam" id="PF22421">
    <property type="entry name" value="SYY_C-terminal"/>
    <property type="match status" value="1"/>
</dbReference>
<dbReference type="PANTHER" id="PTHR11766">
    <property type="entry name" value="TYROSYL-TRNA SYNTHETASE"/>
    <property type="match status" value="1"/>
</dbReference>
<feature type="domain" description="Tyrosine--tRNA ligase SYY-like C-terminal" evidence="13">
    <location>
        <begin position="365"/>
        <end position="437"/>
    </location>
</feature>
<dbReference type="GO" id="GO:0004831">
    <property type="term" value="F:tyrosine-tRNA ligase activity"/>
    <property type="evidence" value="ECO:0007669"/>
    <property type="project" value="UniProtKB-UniRule"/>
</dbReference>
<feature type="binding site" evidence="11">
    <location>
        <position position="59"/>
    </location>
    <ligand>
        <name>L-tyrosine</name>
        <dbReference type="ChEBI" id="CHEBI:58315"/>
    </ligand>
</feature>
<evidence type="ECO:0000256" key="5">
    <source>
        <dbReference type="ARBA" id="ARBA00022840"/>
    </source>
</evidence>
<keyword evidence="6 12" id="KW-0694">RNA-binding</keyword>
<evidence type="ECO:0000256" key="1">
    <source>
        <dbReference type="ARBA" id="ARBA00004496"/>
    </source>
</evidence>
<dbReference type="Gene3D" id="3.10.290.10">
    <property type="entry name" value="RNA-binding S4 domain"/>
    <property type="match status" value="1"/>
</dbReference>
<comment type="similarity">
    <text evidence="10 11">Belongs to the class-I aminoacyl-tRNA synthetase family. TyrS type 1 subfamily.</text>
</comment>
<dbReference type="InterPro" id="IPR054608">
    <property type="entry name" value="SYY-like_C"/>
</dbReference>
<dbReference type="OrthoDB" id="9804243at2"/>
<dbReference type="GO" id="GO:0005829">
    <property type="term" value="C:cytosol"/>
    <property type="evidence" value="ECO:0007669"/>
    <property type="project" value="TreeGrafter"/>
</dbReference>
<dbReference type="GO" id="GO:0005524">
    <property type="term" value="F:ATP binding"/>
    <property type="evidence" value="ECO:0007669"/>
    <property type="project" value="UniProtKB-UniRule"/>
</dbReference>
<dbReference type="FunFam" id="1.10.240.10:FF:000001">
    <property type="entry name" value="Tyrosine--tRNA ligase"/>
    <property type="match status" value="1"/>
</dbReference>
<dbReference type="Gene3D" id="1.10.240.10">
    <property type="entry name" value="Tyrosyl-Transfer RNA Synthetase"/>
    <property type="match status" value="1"/>
</dbReference>
<feature type="binding site" evidence="11">
    <location>
        <position position="257"/>
    </location>
    <ligand>
        <name>ATP</name>
        <dbReference type="ChEBI" id="CHEBI:30616"/>
    </ligand>
</feature>
<evidence type="ECO:0000256" key="4">
    <source>
        <dbReference type="ARBA" id="ARBA00022741"/>
    </source>
</evidence>